<dbReference type="Gene3D" id="1.10.3720.10">
    <property type="entry name" value="MetI-like"/>
    <property type="match status" value="1"/>
</dbReference>
<dbReference type="PANTHER" id="PTHR30151:SF20">
    <property type="entry name" value="ABC TRANSPORTER PERMEASE PROTEIN HI_0355-RELATED"/>
    <property type="match status" value="1"/>
</dbReference>
<dbReference type="Proteomes" id="UP001501671">
    <property type="component" value="Unassembled WGS sequence"/>
</dbReference>
<comment type="similarity">
    <text evidence="7">Belongs to the binding-protein-dependent transport system permease family.</text>
</comment>
<evidence type="ECO:0000313" key="9">
    <source>
        <dbReference type="EMBL" id="GAA4337146.1"/>
    </source>
</evidence>
<keyword evidence="2 7" id="KW-0813">Transport</keyword>
<dbReference type="SUPFAM" id="SSF161098">
    <property type="entry name" value="MetI-like"/>
    <property type="match status" value="1"/>
</dbReference>
<keyword evidence="3" id="KW-1003">Cell membrane</keyword>
<feature type="transmembrane region" description="Helical" evidence="7">
    <location>
        <begin position="76"/>
        <end position="98"/>
    </location>
</feature>
<protein>
    <submittedName>
        <fullName evidence="9">ABC transporter permease</fullName>
    </submittedName>
</protein>
<evidence type="ECO:0000313" key="10">
    <source>
        <dbReference type="Proteomes" id="UP001501671"/>
    </source>
</evidence>
<comment type="caution">
    <text evidence="9">The sequence shown here is derived from an EMBL/GenBank/DDBJ whole genome shotgun (WGS) entry which is preliminary data.</text>
</comment>
<feature type="transmembrane region" description="Helical" evidence="7">
    <location>
        <begin position="23"/>
        <end position="46"/>
    </location>
</feature>
<keyword evidence="5 7" id="KW-1133">Transmembrane helix</keyword>
<evidence type="ECO:0000256" key="1">
    <source>
        <dbReference type="ARBA" id="ARBA00004651"/>
    </source>
</evidence>
<evidence type="ECO:0000256" key="2">
    <source>
        <dbReference type="ARBA" id="ARBA00022448"/>
    </source>
</evidence>
<dbReference type="EMBL" id="BAABFO010000016">
    <property type="protein sequence ID" value="GAA4337146.1"/>
    <property type="molecule type" value="Genomic_DNA"/>
</dbReference>
<dbReference type="PANTHER" id="PTHR30151">
    <property type="entry name" value="ALKANE SULFONATE ABC TRANSPORTER-RELATED, MEMBRANE SUBUNIT"/>
    <property type="match status" value="1"/>
</dbReference>
<feature type="transmembrane region" description="Helical" evidence="7">
    <location>
        <begin position="110"/>
        <end position="131"/>
    </location>
</feature>
<evidence type="ECO:0000256" key="7">
    <source>
        <dbReference type="RuleBase" id="RU363032"/>
    </source>
</evidence>
<dbReference type="InterPro" id="IPR000515">
    <property type="entry name" value="MetI-like"/>
</dbReference>
<feature type="transmembrane region" description="Helical" evidence="7">
    <location>
        <begin position="137"/>
        <end position="158"/>
    </location>
</feature>
<evidence type="ECO:0000256" key="3">
    <source>
        <dbReference type="ARBA" id="ARBA00022475"/>
    </source>
</evidence>
<dbReference type="PROSITE" id="PS50928">
    <property type="entry name" value="ABC_TM1"/>
    <property type="match status" value="1"/>
</dbReference>
<gene>
    <name evidence="9" type="ORF">GCM10023144_32390</name>
</gene>
<feature type="transmembrane region" description="Helical" evidence="7">
    <location>
        <begin position="233"/>
        <end position="255"/>
    </location>
</feature>
<accession>A0ABP8HCB0</accession>
<proteinExistence type="inferred from homology"/>
<keyword evidence="4 7" id="KW-0812">Transmembrane</keyword>
<evidence type="ECO:0000256" key="6">
    <source>
        <dbReference type="ARBA" id="ARBA00023136"/>
    </source>
</evidence>
<keyword evidence="10" id="KW-1185">Reference proteome</keyword>
<organism evidence="9 10">
    <name type="scientific">Pigmentiphaga soli</name>
    <dbReference type="NCBI Taxonomy" id="1007095"/>
    <lineage>
        <taxon>Bacteria</taxon>
        <taxon>Pseudomonadati</taxon>
        <taxon>Pseudomonadota</taxon>
        <taxon>Betaproteobacteria</taxon>
        <taxon>Burkholderiales</taxon>
        <taxon>Alcaligenaceae</taxon>
        <taxon>Pigmentiphaga</taxon>
    </lineage>
</organism>
<dbReference type="RefSeq" id="WP_345250905.1">
    <property type="nucleotide sequence ID" value="NZ_BAABFO010000016.1"/>
</dbReference>
<dbReference type="Pfam" id="PF00528">
    <property type="entry name" value="BPD_transp_1"/>
    <property type="match status" value="1"/>
</dbReference>
<evidence type="ECO:0000256" key="4">
    <source>
        <dbReference type="ARBA" id="ARBA00022692"/>
    </source>
</evidence>
<comment type="subcellular location">
    <subcellularLocation>
        <location evidence="1 7">Cell membrane</location>
        <topology evidence="1 7">Multi-pass membrane protein</topology>
    </subcellularLocation>
</comment>
<evidence type="ECO:0000259" key="8">
    <source>
        <dbReference type="PROSITE" id="PS50928"/>
    </source>
</evidence>
<reference evidence="10" key="1">
    <citation type="journal article" date="2019" name="Int. J. Syst. Evol. Microbiol.">
        <title>The Global Catalogue of Microorganisms (GCM) 10K type strain sequencing project: providing services to taxonomists for standard genome sequencing and annotation.</title>
        <authorList>
            <consortium name="The Broad Institute Genomics Platform"/>
            <consortium name="The Broad Institute Genome Sequencing Center for Infectious Disease"/>
            <person name="Wu L."/>
            <person name="Ma J."/>
        </authorList>
    </citation>
    <scope>NUCLEOTIDE SEQUENCE [LARGE SCALE GENOMIC DNA]</scope>
    <source>
        <strain evidence="10">JCM 17666</strain>
    </source>
</reference>
<dbReference type="InterPro" id="IPR035906">
    <property type="entry name" value="MetI-like_sf"/>
</dbReference>
<dbReference type="CDD" id="cd06261">
    <property type="entry name" value="TM_PBP2"/>
    <property type="match status" value="1"/>
</dbReference>
<feature type="domain" description="ABC transmembrane type-1" evidence="8">
    <location>
        <begin position="72"/>
        <end position="252"/>
    </location>
</feature>
<sequence>MSAVPASTSSSASFALSPRARRYLLSAVALVGFFLAWELICLATGVSDLVLPRPSQIIVVLVEKFPLLWPHTVQTLYTTVAGFVLGVLAGVVLGVVVGSSRLAYDVAYPLLVGFSSIPKVAVVPIFVVWFGSGTVPAILTSMVISIFPVVVNVATGLATTEPELEDVLKVLGASKRDLLWNVGLPRALPYLFASLKIAITLSFVGTVLSETVAANKGIGNVMMIASGNFDVPLVFAGLIILAVLGVALYAISAYIEMRLTGWTQRKAEQDIVMA</sequence>
<name>A0ABP8HCB0_9BURK</name>
<evidence type="ECO:0000256" key="5">
    <source>
        <dbReference type="ARBA" id="ARBA00022989"/>
    </source>
</evidence>
<keyword evidence="6 7" id="KW-0472">Membrane</keyword>